<name>A0A679IPJ8_9HYPH</name>
<proteinExistence type="predicted"/>
<accession>A0A679IPJ8</accession>
<reference evidence="1" key="1">
    <citation type="submission" date="2019-12" db="EMBL/GenBank/DDBJ databases">
        <authorList>
            <person name="Cremers G."/>
        </authorList>
    </citation>
    <scope>NUCLEOTIDE SEQUENCE</scope>
    <source>
        <strain evidence="1">Mbul1</strain>
    </source>
</reference>
<sequence length="34" mass="3788">MALNFTRMGPATWVARIDHITLYLGDEDGEVSHA</sequence>
<organism evidence="1">
    <name type="scientific">Methylobacterium bullatum</name>
    <dbReference type="NCBI Taxonomy" id="570505"/>
    <lineage>
        <taxon>Bacteria</taxon>
        <taxon>Pseudomonadati</taxon>
        <taxon>Pseudomonadota</taxon>
        <taxon>Alphaproteobacteria</taxon>
        <taxon>Hyphomicrobiales</taxon>
        <taxon>Methylobacteriaceae</taxon>
        <taxon>Methylobacterium</taxon>
    </lineage>
</organism>
<evidence type="ECO:0000313" key="1">
    <source>
        <dbReference type="EMBL" id="CAA2100606.1"/>
    </source>
</evidence>
<dbReference type="EMBL" id="LR743504">
    <property type="protein sequence ID" value="CAA2100606.1"/>
    <property type="molecule type" value="Genomic_DNA"/>
</dbReference>
<protein>
    <submittedName>
        <fullName evidence="1">Uncharacterized protein</fullName>
    </submittedName>
</protein>
<dbReference type="AlphaFoldDB" id="A0A679IPJ8"/>
<gene>
    <name evidence="1" type="ORF">MBUL_00756</name>
</gene>